<proteinExistence type="inferred from homology"/>
<dbReference type="SMART" id="SM00220">
    <property type="entry name" value="S_TKc"/>
    <property type="match status" value="1"/>
</dbReference>
<comment type="similarity">
    <text evidence="5">Belongs to the protein kinase superfamily.</text>
</comment>
<organism evidence="8 9">
    <name type="scientific">Tritrichomonas foetus</name>
    <dbReference type="NCBI Taxonomy" id="1144522"/>
    <lineage>
        <taxon>Eukaryota</taxon>
        <taxon>Metamonada</taxon>
        <taxon>Parabasalia</taxon>
        <taxon>Tritrichomonadida</taxon>
        <taxon>Tritrichomonadidae</taxon>
        <taxon>Tritrichomonas</taxon>
    </lineage>
</organism>
<dbReference type="GO" id="GO:0004674">
    <property type="term" value="F:protein serine/threonine kinase activity"/>
    <property type="evidence" value="ECO:0007669"/>
    <property type="project" value="UniProtKB-KW"/>
</dbReference>
<feature type="compositionally biased region" description="Low complexity" evidence="6">
    <location>
        <begin position="351"/>
        <end position="360"/>
    </location>
</feature>
<keyword evidence="9" id="KW-1185">Reference proteome</keyword>
<evidence type="ECO:0000256" key="5">
    <source>
        <dbReference type="RuleBase" id="RU000304"/>
    </source>
</evidence>
<dbReference type="EC" id="2.7.11.1" evidence="1"/>
<keyword evidence="8" id="KW-0808">Transferase</keyword>
<feature type="binding site" evidence="4">
    <location>
        <position position="62"/>
    </location>
    <ligand>
        <name>ATP</name>
        <dbReference type="ChEBI" id="CHEBI:30616"/>
    </ligand>
</feature>
<feature type="region of interest" description="Disordered" evidence="6">
    <location>
        <begin position="331"/>
        <end position="413"/>
    </location>
</feature>
<keyword evidence="5" id="KW-0723">Serine/threonine-protein kinase</keyword>
<dbReference type="RefSeq" id="XP_068361593.1">
    <property type="nucleotide sequence ID" value="XM_068502935.1"/>
</dbReference>
<dbReference type="AlphaFoldDB" id="A0A1J4KAK3"/>
<comment type="caution">
    <text evidence="8">The sequence shown here is derived from an EMBL/GenBank/DDBJ whole genome shotgun (WGS) entry which is preliminary data.</text>
</comment>
<evidence type="ECO:0000259" key="7">
    <source>
        <dbReference type="PROSITE" id="PS50011"/>
    </source>
</evidence>
<evidence type="ECO:0000256" key="2">
    <source>
        <dbReference type="ARBA" id="ARBA00022741"/>
    </source>
</evidence>
<dbReference type="VEuPathDB" id="TrichDB:TRFO_23063"/>
<dbReference type="Proteomes" id="UP000179807">
    <property type="component" value="Unassembled WGS sequence"/>
</dbReference>
<dbReference type="PANTHER" id="PTHR11909">
    <property type="entry name" value="CASEIN KINASE-RELATED"/>
    <property type="match status" value="1"/>
</dbReference>
<gene>
    <name evidence="8" type="ORF">TRFO_23063</name>
</gene>
<evidence type="ECO:0000256" key="1">
    <source>
        <dbReference type="ARBA" id="ARBA00012513"/>
    </source>
</evidence>
<dbReference type="InterPro" id="IPR000719">
    <property type="entry name" value="Prot_kinase_dom"/>
</dbReference>
<dbReference type="Gene3D" id="1.10.510.10">
    <property type="entry name" value="Transferase(Phosphotransferase) domain 1"/>
    <property type="match status" value="1"/>
</dbReference>
<protein>
    <recommendedName>
        <fullName evidence="1">non-specific serine/threonine protein kinase</fullName>
        <ecNumber evidence="1">2.7.11.1</ecNumber>
    </recommendedName>
</protein>
<sequence>MDKKGNNNHNNNNVAHRKERRKLKNGDRIADFTVIRLLGQGGYGDIYHVFSKLNPDDKFAMKLEMTAGQRKSHLFNEKEILTHLQDSPYFPKFIAFGQTTLFRYLVEECLGPSLASVRRVLPDCHFSLSSSLRIGIETLRTIESFHKHGYIHRDIKPSNFLLRPSLSAPILLVDYGLAKKYINLETGEIIPPRERSGFAGTTKYASLNAHENKELGRRDDLFSWLFSLFEIMSGCLPWVISRDKQETYESKLEADIEKFCKKTNMPRQIYSVYEIIKMYNFEDEPDYSLIISFLVEAMEENDCSWDEKYEWQALSHEELLNFSALTLTPPTKDHPLIPDHLPPAIIPNRGSESSSSISESYESESSEGFVPSKPKGEKDYCPRQEPKIERDLNEKDHKDKHHKGKNNKNCLIQ</sequence>
<evidence type="ECO:0000256" key="3">
    <source>
        <dbReference type="ARBA" id="ARBA00022840"/>
    </source>
</evidence>
<name>A0A1J4KAK3_9EUKA</name>
<dbReference type="GO" id="GO:0005524">
    <property type="term" value="F:ATP binding"/>
    <property type="evidence" value="ECO:0007669"/>
    <property type="project" value="UniProtKB-UniRule"/>
</dbReference>
<dbReference type="InterPro" id="IPR017441">
    <property type="entry name" value="Protein_kinase_ATP_BS"/>
</dbReference>
<dbReference type="SUPFAM" id="SSF56112">
    <property type="entry name" value="Protein kinase-like (PK-like)"/>
    <property type="match status" value="1"/>
</dbReference>
<reference evidence="8" key="1">
    <citation type="submission" date="2016-10" db="EMBL/GenBank/DDBJ databases">
        <authorList>
            <person name="Benchimol M."/>
            <person name="Almeida L.G."/>
            <person name="Vasconcelos A.T."/>
            <person name="Perreira-Neves A."/>
            <person name="Rosa I.A."/>
            <person name="Tasca T."/>
            <person name="Bogo M.R."/>
            <person name="de Souza W."/>
        </authorList>
    </citation>
    <scope>NUCLEOTIDE SEQUENCE [LARGE SCALE GENOMIC DNA]</scope>
    <source>
        <strain evidence="8">K</strain>
    </source>
</reference>
<dbReference type="PROSITE" id="PS50011">
    <property type="entry name" value="PROTEIN_KINASE_DOM"/>
    <property type="match status" value="1"/>
</dbReference>
<dbReference type="InterPro" id="IPR011009">
    <property type="entry name" value="Kinase-like_dom_sf"/>
</dbReference>
<dbReference type="Pfam" id="PF00069">
    <property type="entry name" value="Pkinase"/>
    <property type="match status" value="1"/>
</dbReference>
<evidence type="ECO:0000313" key="8">
    <source>
        <dbReference type="EMBL" id="OHT08457.1"/>
    </source>
</evidence>
<dbReference type="InterPro" id="IPR050235">
    <property type="entry name" value="CK1_Ser-Thr_kinase"/>
</dbReference>
<feature type="domain" description="Protein kinase" evidence="7">
    <location>
        <begin position="32"/>
        <end position="294"/>
    </location>
</feature>
<keyword evidence="3 4" id="KW-0067">ATP-binding</keyword>
<evidence type="ECO:0000256" key="4">
    <source>
        <dbReference type="PROSITE-ProRule" id="PRU10141"/>
    </source>
</evidence>
<keyword evidence="2 4" id="KW-0547">Nucleotide-binding</keyword>
<evidence type="ECO:0000256" key="6">
    <source>
        <dbReference type="SAM" id="MobiDB-lite"/>
    </source>
</evidence>
<accession>A0A1J4KAK3</accession>
<feature type="region of interest" description="Disordered" evidence="6">
    <location>
        <begin position="1"/>
        <end position="21"/>
    </location>
</feature>
<dbReference type="PROSITE" id="PS00107">
    <property type="entry name" value="PROTEIN_KINASE_ATP"/>
    <property type="match status" value="1"/>
</dbReference>
<dbReference type="GeneID" id="94837639"/>
<dbReference type="InterPro" id="IPR008271">
    <property type="entry name" value="Ser/Thr_kinase_AS"/>
</dbReference>
<dbReference type="OrthoDB" id="248495at2759"/>
<dbReference type="PROSITE" id="PS00108">
    <property type="entry name" value="PROTEIN_KINASE_ST"/>
    <property type="match status" value="1"/>
</dbReference>
<keyword evidence="8" id="KW-0418">Kinase</keyword>
<feature type="compositionally biased region" description="Basic and acidic residues" evidence="6">
    <location>
        <begin position="374"/>
        <end position="397"/>
    </location>
</feature>
<evidence type="ECO:0000313" key="9">
    <source>
        <dbReference type="Proteomes" id="UP000179807"/>
    </source>
</evidence>
<dbReference type="EMBL" id="MLAK01000667">
    <property type="protein sequence ID" value="OHT08457.1"/>
    <property type="molecule type" value="Genomic_DNA"/>
</dbReference>